<dbReference type="CDD" id="cd00293">
    <property type="entry name" value="USP-like"/>
    <property type="match status" value="1"/>
</dbReference>
<organism evidence="2 3">
    <name type="scientific">Streptacidiphilus jeojiensis</name>
    <dbReference type="NCBI Taxonomy" id="3229225"/>
    <lineage>
        <taxon>Bacteria</taxon>
        <taxon>Bacillati</taxon>
        <taxon>Actinomycetota</taxon>
        <taxon>Actinomycetes</taxon>
        <taxon>Kitasatosporales</taxon>
        <taxon>Streptomycetaceae</taxon>
        <taxon>Streptacidiphilus</taxon>
    </lineage>
</organism>
<dbReference type="Proteomes" id="UP001592581">
    <property type="component" value="Unassembled WGS sequence"/>
</dbReference>
<dbReference type="EMBL" id="JBEUKS010000001">
    <property type="protein sequence ID" value="MFC1437336.1"/>
    <property type="molecule type" value="Genomic_DNA"/>
</dbReference>
<protein>
    <submittedName>
        <fullName evidence="2">Universal stress protein</fullName>
    </submittedName>
</protein>
<dbReference type="Pfam" id="PF00582">
    <property type="entry name" value="Usp"/>
    <property type="match status" value="1"/>
</dbReference>
<feature type="domain" description="UspA" evidence="1">
    <location>
        <begin position="9"/>
        <end position="143"/>
    </location>
</feature>
<evidence type="ECO:0000313" key="2">
    <source>
        <dbReference type="EMBL" id="MFC1437336.1"/>
    </source>
</evidence>
<comment type="caution">
    <text evidence="2">The sequence shown here is derived from an EMBL/GenBank/DDBJ whole genome shotgun (WGS) entry which is preliminary data.</text>
</comment>
<sequence>MVTMNQGARVIVGVDGSLSSLAALQRGLAEARSRDALLVPVTAWMACDGDSLRPLSELEYAARLRLDSIVELALDGAAQGVRVQPRTVRSEAGRALVALATGPQDLLVVGGGRHSGTRSGGVLHGPVARYCWARAECEVVIVPANHALEATATAAATLAPQTVPDGTMHCHAGVGYLN</sequence>
<dbReference type="InterPro" id="IPR006016">
    <property type="entry name" value="UspA"/>
</dbReference>
<dbReference type="SUPFAM" id="SSF52402">
    <property type="entry name" value="Adenine nucleotide alpha hydrolases-like"/>
    <property type="match status" value="1"/>
</dbReference>
<evidence type="ECO:0000313" key="3">
    <source>
        <dbReference type="Proteomes" id="UP001592581"/>
    </source>
</evidence>
<accession>A0ABV6XGE6</accession>
<keyword evidence="3" id="KW-1185">Reference proteome</keyword>
<evidence type="ECO:0000259" key="1">
    <source>
        <dbReference type="Pfam" id="PF00582"/>
    </source>
</evidence>
<gene>
    <name evidence="2" type="ORF">ABUW04_03610</name>
</gene>
<reference evidence="2 3" key="1">
    <citation type="submission" date="2024-06" db="EMBL/GenBank/DDBJ databases">
        <authorList>
            <person name="Lee S.D."/>
        </authorList>
    </citation>
    <scope>NUCLEOTIDE SEQUENCE [LARGE SCALE GENOMIC DNA]</scope>
    <source>
        <strain evidence="2 3">N1-10</strain>
    </source>
</reference>
<dbReference type="Gene3D" id="3.40.50.620">
    <property type="entry name" value="HUPs"/>
    <property type="match status" value="1"/>
</dbReference>
<dbReference type="InterPro" id="IPR014729">
    <property type="entry name" value="Rossmann-like_a/b/a_fold"/>
</dbReference>
<dbReference type="RefSeq" id="WP_380562595.1">
    <property type="nucleotide sequence ID" value="NZ_JBEUKS010000001.1"/>
</dbReference>
<name>A0ABV6XGE6_9ACTN</name>
<proteinExistence type="predicted"/>